<dbReference type="Proteomes" id="UP000194236">
    <property type="component" value="Unassembled WGS sequence"/>
</dbReference>
<feature type="signal peptide" evidence="1">
    <location>
        <begin position="1"/>
        <end position="28"/>
    </location>
</feature>
<protein>
    <recommendedName>
        <fullName evidence="4">DFP2-like protein</fullName>
    </recommendedName>
</protein>
<feature type="chain" id="PRO_5013209112" description="DFP2-like protein" evidence="1">
    <location>
        <begin position="29"/>
        <end position="124"/>
    </location>
</feature>
<dbReference type="AlphaFoldDB" id="A0A1Y3BJS5"/>
<evidence type="ECO:0008006" key="4">
    <source>
        <dbReference type="Google" id="ProtNLM"/>
    </source>
</evidence>
<evidence type="ECO:0000256" key="1">
    <source>
        <dbReference type="SAM" id="SignalP"/>
    </source>
</evidence>
<proteinExistence type="predicted"/>
<reference evidence="2 3" key="1">
    <citation type="submission" date="2017-03" db="EMBL/GenBank/DDBJ databases">
        <title>Genome Survey of Euroglyphus maynei.</title>
        <authorList>
            <person name="Arlian L.G."/>
            <person name="Morgan M.S."/>
            <person name="Rider S.D."/>
        </authorList>
    </citation>
    <scope>NUCLEOTIDE SEQUENCE [LARGE SCALE GENOMIC DNA]</scope>
    <source>
        <strain evidence="2">Arlian Lab</strain>
        <tissue evidence="2">Whole body</tissue>
    </source>
</reference>
<keyword evidence="3" id="KW-1185">Reference proteome</keyword>
<evidence type="ECO:0000313" key="3">
    <source>
        <dbReference type="Proteomes" id="UP000194236"/>
    </source>
</evidence>
<accession>A0A1Y3BJS5</accession>
<dbReference type="OrthoDB" id="6532728at2759"/>
<keyword evidence="1" id="KW-0732">Signal</keyword>
<evidence type="ECO:0000313" key="2">
    <source>
        <dbReference type="EMBL" id="OTF80357.1"/>
    </source>
</evidence>
<name>A0A1Y3BJS5_EURMA</name>
<comment type="caution">
    <text evidence="2">The sequence shown here is derived from an EMBL/GenBank/DDBJ whole genome shotgun (WGS) entry which is preliminary data.</text>
</comment>
<sequence length="124" mass="14318">MNIVNRLRLSTLAMAITLLLLSIQQNYAGPLAQMRAFRLGQSLTRQPTTVWLRVFYPFPIDVVEKKYVPVKIPIPVYVNGKPPNTMYPNYHLNNFSSNQYQYQSTNLSPKYLLPPTASTEYQSY</sequence>
<dbReference type="EMBL" id="MUJZ01018609">
    <property type="protein sequence ID" value="OTF80357.1"/>
    <property type="molecule type" value="Genomic_DNA"/>
</dbReference>
<gene>
    <name evidence="2" type="ORF">BLA29_009509</name>
</gene>
<organism evidence="2 3">
    <name type="scientific">Euroglyphus maynei</name>
    <name type="common">Mayne's house dust mite</name>
    <dbReference type="NCBI Taxonomy" id="6958"/>
    <lineage>
        <taxon>Eukaryota</taxon>
        <taxon>Metazoa</taxon>
        <taxon>Ecdysozoa</taxon>
        <taxon>Arthropoda</taxon>
        <taxon>Chelicerata</taxon>
        <taxon>Arachnida</taxon>
        <taxon>Acari</taxon>
        <taxon>Acariformes</taxon>
        <taxon>Sarcoptiformes</taxon>
        <taxon>Astigmata</taxon>
        <taxon>Psoroptidia</taxon>
        <taxon>Analgoidea</taxon>
        <taxon>Pyroglyphidae</taxon>
        <taxon>Pyroglyphinae</taxon>
        <taxon>Euroglyphus</taxon>
    </lineage>
</organism>